<dbReference type="RefSeq" id="WP_176856186.1">
    <property type="nucleotide sequence ID" value="NZ_JABCJD010000018.1"/>
</dbReference>
<protein>
    <submittedName>
        <fullName evidence="1">Uncharacterized protein</fullName>
    </submittedName>
</protein>
<evidence type="ECO:0000313" key="1">
    <source>
        <dbReference type="EMBL" id="NVO29496.1"/>
    </source>
</evidence>
<reference evidence="1 2" key="1">
    <citation type="submission" date="2020-04" db="EMBL/GenBank/DDBJ databases">
        <title>Donghicola sp., a member of the Rhodobacteraceae family isolated from mangrove forest in Thailand.</title>
        <authorList>
            <person name="Charoenyingcharoen P."/>
            <person name="Yukphan P."/>
        </authorList>
    </citation>
    <scope>NUCLEOTIDE SEQUENCE [LARGE SCALE GENOMIC DNA]</scope>
    <source>
        <strain evidence="1 2">C2-DW-16</strain>
    </source>
</reference>
<sequence length="66" mass="7337">MGEVAFGFGVDFASLTAHTPMLPAWYGEVSRRATETMRGKYGEFYGFDAAPPANAEMVAEYLFSYR</sequence>
<dbReference type="Proteomes" id="UP000523601">
    <property type="component" value="Unassembled WGS sequence"/>
</dbReference>
<gene>
    <name evidence="1" type="ORF">HJ526_18915</name>
</gene>
<name>A0ABX2PKU8_9RHOB</name>
<evidence type="ECO:0000313" key="2">
    <source>
        <dbReference type="Proteomes" id="UP000523601"/>
    </source>
</evidence>
<keyword evidence="2" id="KW-1185">Reference proteome</keyword>
<proteinExistence type="predicted"/>
<comment type="caution">
    <text evidence="1">The sequence shown here is derived from an EMBL/GenBank/DDBJ whole genome shotgun (WGS) entry which is preliminary data.</text>
</comment>
<dbReference type="EMBL" id="JABCJD010000018">
    <property type="protein sequence ID" value="NVO29496.1"/>
    <property type="molecule type" value="Genomic_DNA"/>
</dbReference>
<organism evidence="1 2">
    <name type="scientific">Donghicola mangrovi</name>
    <dbReference type="NCBI Taxonomy" id="2729614"/>
    <lineage>
        <taxon>Bacteria</taxon>
        <taxon>Pseudomonadati</taxon>
        <taxon>Pseudomonadota</taxon>
        <taxon>Alphaproteobacteria</taxon>
        <taxon>Rhodobacterales</taxon>
        <taxon>Roseobacteraceae</taxon>
        <taxon>Donghicola</taxon>
    </lineage>
</organism>
<accession>A0ABX2PKU8</accession>